<protein>
    <recommendedName>
        <fullName evidence="7">Fe2OG dioxygenase domain-containing protein</fullName>
    </recommendedName>
</protein>
<reference evidence="5" key="1">
    <citation type="journal article" date="2023" name="bioRxiv">
        <title>Improved chromosome-level genome assembly for marigold (Tagetes erecta).</title>
        <authorList>
            <person name="Jiang F."/>
            <person name="Yuan L."/>
            <person name="Wang S."/>
            <person name="Wang H."/>
            <person name="Xu D."/>
            <person name="Wang A."/>
            <person name="Fan W."/>
        </authorList>
    </citation>
    <scope>NUCLEOTIDE SEQUENCE</scope>
    <source>
        <strain evidence="5">WSJ</strain>
        <tissue evidence="5">Leaf</tissue>
    </source>
</reference>
<evidence type="ECO:0000313" key="6">
    <source>
        <dbReference type="Proteomes" id="UP001229421"/>
    </source>
</evidence>
<evidence type="ECO:0000259" key="3">
    <source>
        <dbReference type="Pfam" id="PF03171"/>
    </source>
</evidence>
<dbReference type="InterPro" id="IPR027443">
    <property type="entry name" value="IPNS-like_sf"/>
</dbReference>
<feature type="domain" description="Non-haem dioxygenase N-terminal" evidence="4">
    <location>
        <begin position="7"/>
        <end position="85"/>
    </location>
</feature>
<evidence type="ECO:0000259" key="4">
    <source>
        <dbReference type="Pfam" id="PF14226"/>
    </source>
</evidence>
<dbReference type="EMBL" id="JAUHHV010000007">
    <property type="protein sequence ID" value="KAK1416823.1"/>
    <property type="molecule type" value="Genomic_DNA"/>
</dbReference>
<dbReference type="Gene3D" id="2.60.120.330">
    <property type="entry name" value="B-lactam Antibiotic, Isopenicillin N Synthase, Chain"/>
    <property type="match status" value="1"/>
</dbReference>
<dbReference type="SUPFAM" id="SSF51197">
    <property type="entry name" value="Clavaminate synthase-like"/>
    <property type="match status" value="1"/>
</dbReference>
<evidence type="ECO:0008006" key="7">
    <source>
        <dbReference type="Google" id="ProtNLM"/>
    </source>
</evidence>
<feature type="domain" description="Isopenicillin N synthase-like Fe(2+) 2OG dioxygenase" evidence="3">
    <location>
        <begin position="171"/>
        <end position="253"/>
    </location>
</feature>
<evidence type="ECO:0000256" key="2">
    <source>
        <dbReference type="ARBA" id="ARBA00023004"/>
    </source>
</evidence>
<sequence length="316" mass="35819">MSSQQKLPIINFNTETLNPKTETWISTSHSVRQALEDYGCFIVSTDQIPSDMHETMFELSKDLFCLPMETKIKNSSQILGFGYGNYPSLPLYESFGIENGATLDATRSFTDLLFPSGNDAFCKVAFEYMKLLSEIHDCVMRMVLHSYGIEDEYGRSLFYLARFQKYRAPVNGEGPIALPSHSDKSFLGVIDDNGVKGFEIKMKNGEWIEYESSPSTFVVVAGDPLMAWSNGRIYAPTHQVVMRTLAKDVVRYTTGLFSFMRETVTVPEKLVDDEHCLRFRPFNNIDFLKYVNTDEGKASKCAIESYCGIDHHPSLQ</sequence>
<dbReference type="Pfam" id="PF14226">
    <property type="entry name" value="DIOX_N"/>
    <property type="match status" value="1"/>
</dbReference>
<comment type="caution">
    <text evidence="5">The sequence shown here is derived from an EMBL/GenBank/DDBJ whole genome shotgun (WGS) entry which is preliminary data.</text>
</comment>
<organism evidence="5 6">
    <name type="scientific">Tagetes erecta</name>
    <name type="common">African marigold</name>
    <dbReference type="NCBI Taxonomy" id="13708"/>
    <lineage>
        <taxon>Eukaryota</taxon>
        <taxon>Viridiplantae</taxon>
        <taxon>Streptophyta</taxon>
        <taxon>Embryophyta</taxon>
        <taxon>Tracheophyta</taxon>
        <taxon>Spermatophyta</taxon>
        <taxon>Magnoliopsida</taxon>
        <taxon>eudicotyledons</taxon>
        <taxon>Gunneridae</taxon>
        <taxon>Pentapetalae</taxon>
        <taxon>asterids</taxon>
        <taxon>campanulids</taxon>
        <taxon>Asterales</taxon>
        <taxon>Asteraceae</taxon>
        <taxon>Asteroideae</taxon>
        <taxon>Heliantheae alliance</taxon>
        <taxon>Tageteae</taxon>
        <taxon>Tagetes</taxon>
    </lineage>
</organism>
<dbReference type="InterPro" id="IPR026992">
    <property type="entry name" value="DIOX_N"/>
</dbReference>
<keyword evidence="2" id="KW-0408">Iron</keyword>
<evidence type="ECO:0000256" key="1">
    <source>
        <dbReference type="ARBA" id="ARBA00022723"/>
    </source>
</evidence>
<proteinExistence type="predicted"/>
<dbReference type="PANTHER" id="PTHR47990">
    <property type="entry name" value="2-OXOGLUTARATE (2OG) AND FE(II)-DEPENDENT OXYGENASE SUPERFAMILY PROTEIN-RELATED"/>
    <property type="match status" value="1"/>
</dbReference>
<dbReference type="InterPro" id="IPR044861">
    <property type="entry name" value="IPNS-like_FE2OG_OXY"/>
</dbReference>
<dbReference type="Proteomes" id="UP001229421">
    <property type="component" value="Unassembled WGS sequence"/>
</dbReference>
<accession>A0AAD8NQD0</accession>
<dbReference type="GO" id="GO:0046872">
    <property type="term" value="F:metal ion binding"/>
    <property type="evidence" value="ECO:0007669"/>
    <property type="project" value="UniProtKB-KW"/>
</dbReference>
<gene>
    <name evidence="5" type="ORF">QVD17_25940</name>
</gene>
<dbReference type="Pfam" id="PF03171">
    <property type="entry name" value="2OG-FeII_Oxy"/>
    <property type="match status" value="1"/>
</dbReference>
<dbReference type="AlphaFoldDB" id="A0AAD8NQD0"/>
<name>A0AAD8NQD0_TARER</name>
<dbReference type="InterPro" id="IPR050231">
    <property type="entry name" value="Iron_ascorbate_oxido_reductase"/>
</dbReference>
<keyword evidence="6" id="KW-1185">Reference proteome</keyword>
<keyword evidence="1" id="KW-0479">Metal-binding</keyword>
<evidence type="ECO:0000313" key="5">
    <source>
        <dbReference type="EMBL" id="KAK1416823.1"/>
    </source>
</evidence>